<evidence type="ECO:0000313" key="2">
    <source>
        <dbReference type="EMBL" id="RFU96257.1"/>
    </source>
</evidence>
<comment type="caution">
    <text evidence="2">The sequence shown here is derived from an EMBL/GenBank/DDBJ whole genome shotgun (WGS) entry which is preliminary data.</text>
</comment>
<accession>A0A372MKD4</accession>
<dbReference type="Proteomes" id="UP000264002">
    <property type="component" value="Unassembled WGS sequence"/>
</dbReference>
<dbReference type="AlphaFoldDB" id="A0A372MKD4"/>
<keyword evidence="3" id="KW-1185">Reference proteome</keyword>
<evidence type="ECO:0000259" key="1">
    <source>
        <dbReference type="Pfam" id="PF13274"/>
    </source>
</evidence>
<reference evidence="3" key="1">
    <citation type="submission" date="2018-08" db="EMBL/GenBank/DDBJ databases">
        <authorList>
            <person name="Grouzdev D.S."/>
            <person name="Krutkina M.S."/>
        </authorList>
    </citation>
    <scope>NUCLEOTIDE SEQUENCE [LARGE SCALE GENOMIC DNA]</scope>
    <source>
        <strain evidence="3">4-11</strain>
    </source>
</reference>
<name>A0A372MKD4_9SPIR</name>
<dbReference type="Pfam" id="PF13274">
    <property type="entry name" value="SocA_Panacea"/>
    <property type="match status" value="1"/>
</dbReference>
<evidence type="ECO:0000313" key="3">
    <source>
        <dbReference type="Proteomes" id="UP000264002"/>
    </source>
</evidence>
<dbReference type="InterPro" id="IPR025272">
    <property type="entry name" value="SocA_Panacea"/>
</dbReference>
<dbReference type="EMBL" id="QUWK01000001">
    <property type="protein sequence ID" value="RFU96257.1"/>
    <property type="molecule type" value="Genomic_DNA"/>
</dbReference>
<sequence>MVYIEYTLSIVWKKEHVLAYEKERLENALAYIAIIHKKLTNKPAYQTYIYKYLALIDFTEVKETGRTMFDLDYIALTNGPVPSVLYDNREENLRNQPFRDTVVLKKTSEQQIIYEPVAEPNLEFFSDHELDLIESTLEKYASRDITCDKICEITHREIPAWKKAWSKRNTSQRVPINPLDSFPNILEKDITARTPIEEAAVQHFMKNVI</sequence>
<proteinExistence type="predicted"/>
<reference evidence="2 3" key="2">
    <citation type="submission" date="2018-09" db="EMBL/GenBank/DDBJ databases">
        <title>Genome of Sphaerochaeta halotolerans strain 4-11.</title>
        <authorList>
            <person name="Nazina T.N."/>
            <person name="Sokolova D.S."/>
        </authorList>
    </citation>
    <scope>NUCLEOTIDE SEQUENCE [LARGE SCALE GENOMIC DNA]</scope>
    <source>
        <strain evidence="2 3">4-11</strain>
    </source>
</reference>
<feature type="domain" description="Antitoxin SocA-like Panacea" evidence="1">
    <location>
        <begin position="50"/>
        <end position="162"/>
    </location>
</feature>
<organism evidence="2 3">
    <name type="scientific">Sphaerochaeta halotolerans</name>
    <dbReference type="NCBI Taxonomy" id="2293840"/>
    <lineage>
        <taxon>Bacteria</taxon>
        <taxon>Pseudomonadati</taxon>
        <taxon>Spirochaetota</taxon>
        <taxon>Spirochaetia</taxon>
        <taxon>Spirochaetales</taxon>
        <taxon>Sphaerochaetaceae</taxon>
        <taxon>Sphaerochaeta</taxon>
    </lineage>
</organism>
<protein>
    <submittedName>
        <fullName evidence="2">DUF4065 domain-containing protein</fullName>
    </submittedName>
</protein>
<gene>
    <name evidence="2" type="ORF">DYP60_01440</name>
</gene>